<protein>
    <submittedName>
        <fullName evidence="9">AAEL013456-PA</fullName>
    </submittedName>
</protein>
<dbReference type="FunFam" id="3.30.160.60:FF:000744">
    <property type="entry name" value="zinc finger E-box-binding homeobox 1"/>
    <property type="match status" value="1"/>
</dbReference>
<dbReference type="STRING" id="7159.Q16J36"/>
<dbReference type="PhylomeDB" id="Q16J36"/>
<organism evidence="9 10">
    <name type="scientific">Aedes aegypti</name>
    <name type="common">Yellowfever mosquito</name>
    <name type="synonym">Culex aegypti</name>
    <dbReference type="NCBI Taxonomy" id="7159"/>
    <lineage>
        <taxon>Eukaryota</taxon>
        <taxon>Metazoa</taxon>
        <taxon>Ecdysozoa</taxon>
        <taxon>Arthropoda</taxon>
        <taxon>Hexapoda</taxon>
        <taxon>Insecta</taxon>
        <taxon>Pterygota</taxon>
        <taxon>Neoptera</taxon>
        <taxon>Endopterygota</taxon>
        <taxon>Diptera</taxon>
        <taxon>Nematocera</taxon>
        <taxon>Culicoidea</taxon>
        <taxon>Culicidae</taxon>
        <taxon>Culicinae</taxon>
        <taxon>Aedini</taxon>
        <taxon>Aedes</taxon>
        <taxon>Stegomyia</taxon>
    </lineage>
</organism>
<dbReference type="eggNOG" id="KOG1721">
    <property type="taxonomic scope" value="Eukaryota"/>
</dbReference>
<sequence>MTRHDKIASRKYQCQHCGKPFASAFAVKYHELTHTQKDVYKCSMCPKSFQNASNLNRHYEGIHKGDKKYQCDICEKRFQMPHILATHKRIHTGERPFGCEQCGKRFSDPSTLWRHRKNVCKE</sequence>
<dbReference type="PROSITE" id="PS00028">
    <property type="entry name" value="ZINC_FINGER_C2H2_1"/>
    <property type="match status" value="3"/>
</dbReference>
<proteinExistence type="predicted"/>
<dbReference type="Pfam" id="PF13912">
    <property type="entry name" value="zf-C2H2_6"/>
    <property type="match status" value="1"/>
</dbReference>
<keyword evidence="2" id="KW-0479">Metal-binding</keyword>
<keyword evidence="3" id="KW-0677">Repeat</keyword>
<evidence type="ECO:0000313" key="9">
    <source>
        <dbReference type="EMBL" id="EAT34290.1"/>
    </source>
</evidence>
<dbReference type="GO" id="GO:0005634">
    <property type="term" value="C:nucleus"/>
    <property type="evidence" value="ECO:0007669"/>
    <property type="project" value="UniProtKB-SubCell"/>
</dbReference>
<dbReference type="Proteomes" id="UP000682892">
    <property type="component" value="Unassembled WGS sequence"/>
</dbReference>
<dbReference type="FunFam" id="3.30.160.60:FF:000557">
    <property type="entry name" value="zinc finger and SCAN domain-containing protein 29"/>
    <property type="match status" value="1"/>
</dbReference>
<dbReference type="EMBL" id="CH478032">
    <property type="protein sequence ID" value="EAT34290.1"/>
    <property type="molecule type" value="Genomic_DNA"/>
</dbReference>
<feature type="domain" description="C2H2-type" evidence="8">
    <location>
        <begin position="97"/>
        <end position="122"/>
    </location>
</feature>
<dbReference type="PROSITE" id="PS50157">
    <property type="entry name" value="ZINC_FINGER_C2H2_2"/>
    <property type="match status" value="4"/>
</dbReference>
<dbReference type="InterPro" id="IPR013087">
    <property type="entry name" value="Znf_C2H2_type"/>
</dbReference>
<keyword evidence="5" id="KW-0862">Zinc</keyword>
<reference evidence="9" key="2">
    <citation type="journal article" date="2007" name="Science">
        <title>Genome sequence of Aedes aegypti, a major arbovirus vector.</title>
        <authorList>
            <person name="Nene V."/>
            <person name="Wortman J.R."/>
            <person name="Lawson D."/>
            <person name="Haas B."/>
            <person name="Kodira C."/>
            <person name="Tu Z.J."/>
            <person name="Loftus B."/>
            <person name="Xi Z."/>
            <person name="Megy K."/>
            <person name="Grabherr M."/>
            <person name="Ren Q."/>
            <person name="Zdobnov E.M."/>
            <person name="Lobo N.F."/>
            <person name="Campbell K.S."/>
            <person name="Brown S.E."/>
            <person name="Bonaldo M.F."/>
            <person name="Zhu J."/>
            <person name="Sinkins S.P."/>
            <person name="Hogenkamp D.G."/>
            <person name="Amedeo P."/>
            <person name="Arensburger P."/>
            <person name="Atkinson P.W."/>
            <person name="Bidwell S."/>
            <person name="Biedler J."/>
            <person name="Birney E."/>
            <person name="Bruggner R.V."/>
            <person name="Costas J."/>
            <person name="Coy M.R."/>
            <person name="Crabtree J."/>
            <person name="Crawford M."/>
            <person name="Debruyn B."/>
            <person name="Decaprio D."/>
            <person name="Eiglmeier K."/>
            <person name="Eisenstadt E."/>
            <person name="El-Dorry H."/>
            <person name="Gelbart W.M."/>
            <person name="Gomes S.L."/>
            <person name="Hammond M."/>
            <person name="Hannick L.I."/>
            <person name="Hogan J.R."/>
            <person name="Holmes M.H."/>
            <person name="Jaffe D."/>
            <person name="Johnston J.S."/>
            <person name="Kennedy R.C."/>
            <person name="Koo H."/>
            <person name="Kravitz S."/>
            <person name="Kriventseva E.V."/>
            <person name="Kulp D."/>
            <person name="Labutti K."/>
            <person name="Lee E."/>
            <person name="Li S."/>
            <person name="Lovin D.D."/>
            <person name="Mao C."/>
            <person name="Mauceli E."/>
            <person name="Menck C.F."/>
            <person name="Miller J.R."/>
            <person name="Montgomery P."/>
            <person name="Mori A."/>
            <person name="Nascimento A.L."/>
            <person name="Naveira H.F."/>
            <person name="Nusbaum C."/>
            <person name="O'leary S."/>
            <person name="Orvis J."/>
            <person name="Pertea M."/>
            <person name="Quesneville H."/>
            <person name="Reidenbach K.R."/>
            <person name="Rogers Y.H."/>
            <person name="Roth C.W."/>
            <person name="Schneider J.R."/>
            <person name="Schatz M."/>
            <person name="Shumway M."/>
            <person name="Stanke M."/>
            <person name="Stinson E.O."/>
            <person name="Tubio J.M."/>
            <person name="Vanzee J.P."/>
            <person name="Verjovski-Almeida S."/>
            <person name="Werner D."/>
            <person name="White O."/>
            <person name="Wyder S."/>
            <person name="Zeng Q."/>
            <person name="Zhao Q."/>
            <person name="Zhao Y."/>
            <person name="Hill C.A."/>
            <person name="Raikhel A.S."/>
            <person name="Soares M.B."/>
            <person name="Knudson D.L."/>
            <person name="Lee N.H."/>
            <person name="Galagan J."/>
            <person name="Salzberg S.L."/>
            <person name="Paulsen I.T."/>
            <person name="Dimopoulos G."/>
            <person name="Collins F.H."/>
            <person name="Birren B."/>
            <person name="Fraser-Liggett C.M."/>
            <person name="Severson D.W."/>
        </authorList>
    </citation>
    <scope>NUCLEOTIDE SEQUENCE [LARGE SCALE GENOMIC DNA]</scope>
    <source>
        <strain evidence="9">Liverpool</strain>
    </source>
</reference>
<evidence type="ECO:0000256" key="6">
    <source>
        <dbReference type="ARBA" id="ARBA00023242"/>
    </source>
</evidence>
<dbReference type="SUPFAM" id="SSF57667">
    <property type="entry name" value="beta-beta-alpha zinc fingers"/>
    <property type="match status" value="2"/>
</dbReference>
<reference evidence="9" key="1">
    <citation type="submission" date="2005-10" db="EMBL/GenBank/DDBJ databases">
        <authorList>
            <person name="Loftus B.J."/>
            <person name="Nene V.M."/>
            <person name="Hannick L.I."/>
            <person name="Bidwell S."/>
            <person name="Haas B."/>
            <person name="Amedeo P."/>
            <person name="Orvis J."/>
            <person name="Wortman J.R."/>
            <person name="White O.R."/>
            <person name="Salzberg S."/>
            <person name="Shumway M."/>
            <person name="Koo H."/>
            <person name="Zhao Y."/>
            <person name="Holmes M."/>
            <person name="Miller J."/>
            <person name="Schatz M."/>
            <person name="Pop M."/>
            <person name="Pai G."/>
            <person name="Utterback T."/>
            <person name="Rogers Y.-H."/>
            <person name="Kravitz S."/>
            <person name="Fraser C.M."/>
        </authorList>
    </citation>
    <scope>NUCLEOTIDE SEQUENCE</scope>
    <source>
        <strain evidence="9">Liverpool</strain>
    </source>
</reference>
<feature type="domain" description="C2H2-type" evidence="8">
    <location>
        <begin position="40"/>
        <end position="68"/>
    </location>
</feature>
<comment type="subcellular location">
    <subcellularLocation>
        <location evidence="1">Nucleus</location>
    </subcellularLocation>
</comment>
<dbReference type="OMA" id="GLARHMH"/>
<evidence type="ECO:0000256" key="7">
    <source>
        <dbReference type="PROSITE-ProRule" id="PRU00042"/>
    </source>
</evidence>
<dbReference type="PANTHER" id="PTHR24394:SF29">
    <property type="entry name" value="MYONEURIN"/>
    <property type="match status" value="1"/>
</dbReference>
<dbReference type="GO" id="GO:0000981">
    <property type="term" value="F:DNA-binding transcription factor activity, RNA polymerase II-specific"/>
    <property type="evidence" value="ECO:0007669"/>
    <property type="project" value="TreeGrafter"/>
</dbReference>
<dbReference type="PANTHER" id="PTHR24394">
    <property type="entry name" value="ZINC FINGER PROTEIN"/>
    <property type="match status" value="1"/>
</dbReference>
<evidence type="ECO:0000256" key="5">
    <source>
        <dbReference type="ARBA" id="ARBA00022833"/>
    </source>
</evidence>
<dbReference type="SMART" id="SM00355">
    <property type="entry name" value="ZnF_C2H2"/>
    <property type="match status" value="4"/>
</dbReference>
<keyword evidence="6" id="KW-0539">Nucleus</keyword>
<evidence type="ECO:0000256" key="2">
    <source>
        <dbReference type="ARBA" id="ARBA00022723"/>
    </source>
</evidence>
<dbReference type="GO" id="GO:0008270">
    <property type="term" value="F:zinc ion binding"/>
    <property type="evidence" value="ECO:0007669"/>
    <property type="project" value="UniProtKB-KW"/>
</dbReference>
<evidence type="ECO:0000256" key="1">
    <source>
        <dbReference type="ARBA" id="ARBA00004123"/>
    </source>
</evidence>
<evidence type="ECO:0000256" key="4">
    <source>
        <dbReference type="ARBA" id="ARBA00022771"/>
    </source>
</evidence>
<evidence type="ECO:0000256" key="3">
    <source>
        <dbReference type="ARBA" id="ARBA00022737"/>
    </source>
</evidence>
<dbReference type="Pfam" id="PF13894">
    <property type="entry name" value="zf-C2H2_4"/>
    <property type="match status" value="1"/>
</dbReference>
<dbReference type="InterPro" id="IPR036236">
    <property type="entry name" value="Znf_C2H2_sf"/>
</dbReference>
<feature type="domain" description="C2H2-type" evidence="8">
    <location>
        <begin position="69"/>
        <end position="96"/>
    </location>
</feature>
<feature type="domain" description="C2H2-type" evidence="8">
    <location>
        <begin position="12"/>
        <end position="39"/>
    </location>
</feature>
<dbReference type="Gene3D" id="3.30.160.60">
    <property type="entry name" value="Classic Zinc Finger"/>
    <property type="match status" value="4"/>
</dbReference>
<dbReference type="Pfam" id="PF00096">
    <property type="entry name" value="zf-C2H2"/>
    <property type="match status" value="2"/>
</dbReference>
<dbReference type="PaxDb" id="7159-AAEL013456-PA"/>
<dbReference type="AlphaFoldDB" id="Q16J36"/>
<reference evidence="9" key="3">
    <citation type="submission" date="2012-09" db="EMBL/GenBank/DDBJ databases">
        <authorList>
            <consortium name="VectorBase"/>
        </authorList>
    </citation>
    <scope>NUCLEOTIDE SEQUENCE</scope>
    <source>
        <strain evidence="9">Liverpool</strain>
    </source>
</reference>
<evidence type="ECO:0000259" key="8">
    <source>
        <dbReference type="PROSITE" id="PS50157"/>
    </source>
</evidence>
<name>Q16J36_AEDAE</name>
<keyword evidence="4 7" id="KW-0863">Zinc-finger</keyword>
<accession>Q16J36</accession>
<dbReference type="HOGENOM" id="CLU_002678_42_11_1"/>
<evidence type="ECO:0000313" key="10">
    <source>
        <dbReference type="Proteomes" id="UP000682892"/>
    </source>
</evidence>
<gene>
    <name evidence="9" type="ORF">AaeL_AAEL013456</name>
</gene>